<dbReference type="Proteomes" id="UP000637299">
    <property type="component" value="Unassembled WGS sequence"/>
</dbReference>
<evidence type="ECO:0000313" key="3">
    <source>
        <dbReference type="Proteomes" id="UP000637299"/>
    </source>
</evidence>
<sequence length="170" mass="19068">MKKLFPIFMFALLSIFVVSCDNNDDVVVQEPVATDIARMRDVTGTLTAANTYSINTGINILSSDVVLVYRNFNSNLPNTTPVWQLLPKTFYLSSGRILEFNFLFDPTNVEIYSEGNFDLATMSPAEAAEFKTNQTFRIVLIPADPAKNANKPDFNDYNAVVKYYGLTEPK</sequence>
<comment type="caution">
    <text evidence="2">The sequence shown here is derived from an EMBL/GenBank/DDBJ whole genome shotgun (WGS) entry which is preliminary data.</text>
</comment>
<dbReference type="RefSeq" id="WP_191737338.1">
    <property type="nucleotide sequence ID" value="NZ_JACYFS010000004.1"/>
</dbReference>
<accession>A0ABR8ZDQ3</accession>
<feature type="chain" id="PRO_5045951199" description="Dihydrolipoamide dehydrogenase" evidence="1">
    <location>
        <begin position="20"/>
        <end position="170"/>
    </location>
</feature>
<dbReference type="EMBL" id="JACYFS010000004">
    <property type="protein sequence ID" value="MBD8083420.1"/>
    <property type="molecule type" value="Genomic_DNA"/>
</dbReference>
<evidence type="ECO:0000313" key="2">
    <source>
        <dbReference type="EMBL" id="MBD8083420.1"/>
    </source>
</evidence>
<organism evidence="2 3">
    <name type="scientific">Chryseobacterium caseinilyticum</name>
    <dbReference type="NCBI Taxonomy" id="2771428"/>
    <lineage>
        <taxon>Bacteria</taxon>
        <taxon>Pseudomonadati</taxon>
        <taxon>Bacteroidota</taxon>
        <taxon>Flavobacteriia</taxon>
        <taxon>Flavobacteriales</taxon>
        <taxon>Weeksellaceae</taxon>
        <taxon>Chryseobacterium group</taxon>
        <taxon>Chryseobacterium</taxon>
    </lineage>
</organism>
<evidence type="ECO:0000256" key="1">
    <source>
        <dbReference type="SAM" id="SignalP"/>
    </source>
</evidence>
<dbReference type="PROSITE" id="PS51257">
    <property type="entry name" value="PROKAR_LIPOPROTEIN"/>
    <property type="match status" value="1"/>
</dbReference>
<keyword evidence="3" id="KW-1185">Reference proteome</keyword>
<feature type="signal peptide" evidence="1">
    <location>
        <begin position="1"/>
        <end position="19"/>
    </location>
</feature>
<keyword evidence="1" id="KW-0732">Signal</keyword>
<protein>
    <recommendedName>
        <fullName evidence="4">Dihydrolipoamide dehydrogenase</fullName>
    </recommendedName>
</protein>
<gene>
    <name evidence="2" type="ORF">IC610_13450</name>
</gene>
<name>A0ABR8ZDQ3_9FLAO</name>
<evidence type="ECO:0008006" key="4">
    <source>
        <dbReference type="Google" id="ProtNLM"/>
    </source>
</evidence>
<reference evidence="2 3" key="1">
    <citation type="submission" date="2020-09" db="EMBL/GenBank/DDBJ databases">
        <title>Genome seq and assembly of Chryseobacterium sp.</title>
        <authorList>
            <person name="Chhetri G."/>
        </authorList>
    </citation>
    <scope>NUCLEOTIDE SEQUENCE [LARGE SCALE GENOMIC DNA]</scope>
    <source>
        <strain evidence="2 3">GCR10</strain>
    </source>
</reference>
<proteinExistence type="predicted"/>